<dbReference type="Gene3D" id="1.10.287.1700">
    <property type="match status" value="1"/>
</dbReference>
<dbReference type="GO" id="GO:0003774">
    <property type="term" value="F:cytoskeletal motor activity"/>
    <property type="evidence" value="ECO:0007669"/>
    <property type="project" value="InterPro"/>
</dbReference>
<dbReference type="InterPro" id="IPR018006">
    <property type="entry name" value="Flag_FliJ_proteobac"/>
</dbReference>
<protein>
    <recommendedName>
        <fullName evidence="3">Flagellar FliJ protein</fullName>
    </recommendedName>
</protein>
<evidence type="ECO:0000256" key="10">
    <source>
        <dbReference type="ARBA" id="ARBA00023225"/>
    </source>
</evidence>
<dbReference type="GO" id="GO:0005886">
    <property type="term" value="C:plasma membrane"/>
    <property type="evidence" value="ECO:0007669"/>
    <property type="project" value="UniProtKB-SubCell"/>
</dbReference>
<dbReference type="Pfam" id="PF02050">
    <property type="entry name" value="FliJ"/>
    <property type="match status" value="1"/>
</dbReference>
<reference evidence="11 12" key="1">
    <citation type="submission" date="2019-11" db="EMBL/GenBank/DDBJ databases">
        <title>Venatorbacter sp. nov. a predator of Campylobacter and other Gram-negative bacteria.</title>
        <authorList>
            <person name="Saeedi A."/>
            <person name="Cummings N.J."/>
            <person name="Connerton I.F."/>
            <person name="Connerton P.L."/>
        </authorList>
    </citation>
    <scope>NUCLEOTIDE SEQUENCE [LARGE SCALE GENOMIC DNA]</scope>
    <source>
        <strain evidence="11">XL5</strain>
    </source>
</reference>
<dbReference type="NCBIfam" id="TIGR02473">
    <property type="entry name" value="flagell_FliJ"/>
    <property type="match status" value="1"/>
</dbReference>
<dbReference type="GO" id="GO:0071973">
    <property type="term" value="P:bacterial-type flagellum-dependent cell motility"/>
    <property type="evidence" value="ECO:0007669"/>
    <property type="project" value="InterPro"/>
</dbReference>
<keyword evidence="9" id="KW-0472">Membrane</keyword>
<evidence type="ECO:0000256" key="3">
    <source>
        <dbReference type="ARBA" id="ARBA00020392"/>
    </source>
</evidence>
<dbReference type="GO" id="GO:0015031">
    <property type="term" value="P:protein transport"/>
    <property type="evidence" value="ECO:0007669"/>
    <property type="project" value="UniProtKB-KW"/>
</dbReference>
<keyword evidence="10" id="KW-1006">Bacterial flagellum protein export</keyword>
<proteinExistence type="inferred from homology"/>
<keyword evidence="11" id="KW-0969">Cilium</keyword>
<dbReference type="Proteomes" id="UP000596074">
    <property type="component" value="Chromosome"/>
</dbReference>
<dbReference type="RefSeq" id="WP_228344749.1">
    <property type="nucleotide sequence ID" value="NZ_CP045550.1"/>
</dbReference>
<organism evidence="11 12">
    <name type="scientific">Venatoribacter cucullus</name>
    <dbReference type="NCBI Taxonomy" id="2661630"/>
    <lineage>
        <taxon>Bacteria</taxon>
        <taxon>Pseudomonadati</taxon>
        <taxon>Pseudomonadota</taxon>
        <taxon>Gammaproteobacteria</taxon>
        <taxon>Oceanospirillales</taxon>
        <taxon>Oceanospirillaceae</taxon>
        <taxon>Venatoribacter</taxon>
    </lineage>
</organism>
<evidence type="ECO:0000256" key="1">
    <source>
        <dbReference type="ARBA" id="ARBA00004413"/>
    </source>
</evidence>
<evidence type="ECO:0000256" key="7">
    <source>
        <dbReference type="ARBA" id="ARBA00022795"/>
    </source>
</evidence>
<dbReference type="AlphaFoldDB" id="A0A9E8FL84"/>
<keyword evidence="11" id="KW-0282">Flagellum</keyword>
<evidence type="ECO:0000256" key="6">
    <source>
        <dbReference type="ARBA" id="ARBA00022500"/>
    </source>
</evidence>
<name>A0A9E8FL84_9GAMM</name>
<dbReference type="GO" id="GO:0044781">
    <property type="term" value="P:bacterial-type flagellum organization"/>
    <property type="evidence" value="ECO:0007669"/>
    <property type="project" value="UniProtKB-KW"/>
</dbReference>
<keyword evidence="11" id="KW-0966">Cell projection</keyword>
<keyword evidence="6" id="KW-0145">Chemotaxis</keyword>
<gene>
    <name evidence="11" type="primary">fliJ</name>
    <name evidence="11" type="ORF">GJQ55_09555</name>
</gene>
<dbReference type="InterPro" id="IPR012823">
    <property type="entry name" value="Flagell_FliJ"/>
</dbReference>
<keyword evidence="12" id="KW-1185">Reference proteome</keyword>
<dbReference type="InterPro" id="IPR053716">
    <property type="entry name" value="Flag_assembly_chemotaxis_eff"/>
</dbReference>
<sequence>MRKHPRAKRLQVLLDMAEREEQELLRRWGELQQQLQAEQQQRQQLVSYNNEYQQRISTPGQGMVSAGTLHATLGFMQQIERALQQQSEKLNLLQKQTEQARQRYLEQHGKVRALTGLMDKLDLEHAAGEEKQQQKLADEWANRAAALRQQR</sequence>
<evidence type="ECO:0000256" key="8">
    <source>
        <dbReference type="ARBA" id="ARBA00022927"/>
    </source>
</evidence>
<keyword evidence="8" id="KW-0653">Protein transport</keyword>
<evidence type="ECO:0000313" key="11">
    <source>
        <dbReference type="EMBL" id="QQD24689.1"/>
    </source>
</evidence>
<keyword evidence="4" id="KW-0813">Transport</keyword>
<dbReference type="GO" id="GO:0009288">
    <property type="term" value="C:bacterial-type flagellum"/>
    <property type="evidence" value="ECO:0007669"/>
    <property type="project" value="InterPro"/>
</dbReference>
<dbReference type="EMBL" id="CP046056">
    <property type="protein sequence ID" value="QQD24689.1"/>
    <property type="molecule type" value="Genomic_DNA"/>
</dbReference>
<dbReference type="PANTHER" id="PTHR38786:SF1">
    <property type="entry name" value="FLAGELLAR FLIJ PROTEIN"/>
    <property type="match status" value="1"/>
</dbReference>
<comment type="similarity">
    <text evidence="2">Belongs to the FliJ family.</text>
</comment>
<evidence type="ECO:0000256" key="9">
    <source>
        <dbReference type="ARBA" id="ARBA00023136"/>
    </source>
</evidence>
<dbReference type="GO" id="GO:0006935">
    <property type="term" value="P:chemotaxis"/>
    <property type="evidence" value="ECO:0007669"/>
    <property type="project" value="UniProtKB-KW"/>
</dbReference>
<dbReference type="PRINTS" id="PR01004">
    <property type="entry name" value="FLGFLIJ"/>
</dbReference>
<accession>A0A9E8FL84</accession>
<comment type="subcellular location">
    <subcellularLocation>
        <location evidence="1">Cell membrane</location>
        <topology evidence="1">Peripheral membrane protein</topology>
        <orientation evidence="1">Cytoplasmic side</orientation>
    </subcellularLocation>
</comment>
<dbReference type="InterPro" id="IPR052570">
    <property type="entry name" value="FliJ"/>
</dbReference>
<keyword evidence="7" id="KW-1005">Bacterial flagellum biogenesis</keyword>
<keyword evidence="5" id="KW-1003">Cell membrane</keyword>
<evidence type="ECO:0000256" key="4">
    <source>
        <dbReference type="ARBA" id="ARBA00022448"/>
    </source>
</evidence>
<dbReference type="PANTHER" id="PTHR38786">
    <property type="entry name" value="FLAGELLAR FLIJ PROTEIN"/>
    <property type="match status" value="1"/>
</dbReference>
<evidence type="ECO:0000256" key="2">
    <source>
        <dbReference type="ARBA" id="ARBA00010004"/>
    </source>
</evidence>
<evidence type="ECO:0000313" key="12">
    <source>
        <dbReference type="Proteomes" id="UP000596074"/>
    </source>
</evidence>
<evidence type="ECO:0000256" key="5">
    <source>
        <dbReference type="ARBA" id="ARBA00022475"/>
    </source>
</evidence>
<dbReference type="KEGG" id="vcw:GJQ55_09555"/>